<dbReference type="EMBL" id="CAJNOT010000006">
    <property type="protein sequence ID" value="CAF0762834.1"/>
    <property type="molecule type" value="Genomic_DNA"/>
</dbReference>
<accession>A0A813Q6W1</accession>
<proteinExistence type="predicted"/>
<protein>
    <submittedName>
        <fullName evidence="2">Uncharacterized protein</fullName>
    </submittedName>
</protein>
<feature type="transmembrane region" description="Helical" evidence="1">
    <location>
        <begin position="6"/>
        <end position="27"/>
    </location>
</feature>
<sequence>MVPSFYLLFIITSCLIVMHVYGSMIVYDPYLLPNNINTNNKQEYGDDDDQAFVPSRAANLIFPSIEFIPSGSHSYDNTGHARTERYSFGRKHHWDTYFGRRR</sequence>
<comment type="caution">
    <text evidence="2">The sequence shown here is derived from an EMBL/GenBank/DDBJ whole genome shotgun (WGS) entry which is preliminary data.</text>
</comment>
<evidence type="ECO:0000313" key="2">
    <source>
        <dbReference type="EMBL" id="CAF0762834.1"/>
    </source>
</evidence>
<keyword evidence="1" id="KW-0812">Transmembrane</keyword>
<dbReference type="Proteomes" id="UP000663864">
    <property type="component" value="Unassembled WGS sequence"/>
</dbReference>
<keyword evidence="1" id="KW-0472">Membrane</keyword>
<reference evidence="2" key="1">
    <citation type="submission" date="2021-02" db="EMBL/GenBank/DDBJ databases">
        <authorList>
            <person name="Nowell W R."/>
        </authorList>
    </citation>
    <scope>NUCLEOTIDE SEQUENCE</scope>
</reference>
<dbReference type="AlphaFoldDB" id="A0A813Q6W1"/>
<organism evidence="2 3">
    <name type="scientific">Rotaria sordida</name>
    <dbReference type="NCBI Taxonomy" id="392033"/>
    <lineage>
        <taxon>Eukaryota</taxon>
        <taxon>Metazoa</taxon>
        <taxon>Spiralia</taxon>
        <taxon>Gnathifera</taxon>
        <taxon>Rotifera</taxon>
        <taxon>Eurotatoria</taxon>
        <taxon>Bdelloidea</taxon>
        <taxon>Philodinida</taxon>
        <taxon>Philodinidae</taxon>
        <taxon>Rotaria</taxon>
    </lineage>
</organism>
<evidence type="ECO:0000256" key="1">
    <source>
        <dbReference type="SAM" id="Phobius"/>
    </source>
</evidence>
<gene>
    <name evidence="2" type="ORF">ZHD862_LOCUS427</name>
</gene>
<name>A0A813Q6W1_9BILA</name>
<keyword evidence="1" id="KW-1133">Transmembrane helix</keyword>
<evidence type="ECO:0000313" key="3">
    <source>
        <dbReference type="Proteomes" id="UP000663864"/>
    </source>
</evidence>